<dbReference type="GO" id="GO:0016020">
    <property type="term" value="C:membrane"/>
    <property type="evidence" value="ECO:0007669"/>
    <property type="project" value="UniProtKB-SubCell"/>
</dbReference>
<keyword evidence="3" id="KW-0813">Transport</keyword>
<evidence type="ECO:0000256" key="2">
    <source>
        <dbReference type="ARBA" id="ARBA00009977"/>
    </source>
</evidence>
<comment type="similarity">
    <text evidence="2">Belongs to the GLUTAMINE DUMPER 1 (TC 9.B.60) family.</text>
</comment>
<evidence type="ECO:0000256" key="5">
    <source>
        <dbReference type="ARBA" id="ARBA00022970"/>
    </source>
</evidence>
<keyword evidence="11" id="KW-1185">Reference proteome</keyword>
<comment type="caution">
    <text evidence="10">The sequence shown here is derived from an EMBL/GenBank/DDBJ whole genome shotgun (WGS) entry which is preliminary data.</text>
</comment>
<feature type="transmembrane region" description="Helical" evidence="9">
    <location>
        <begin position="21"/>
        <end position="43"/>
    </location>
</feature>
<evidence type="ECO:0000256" key="8">
    <source>
        <dbReference type="SAM" id="MobiDB-lite"/>
    </source>
</evidence>
<evidence type="ECO:0000256" key="1">
    <source>
        <dbReference type="ARBA" id="ARBA00004167"/>
    </source>
</evidence>
<sequence length="185" mass="19787">MRPTNTSPTAASGFQRWNSPVPYIFGGLAVMLGFIALALIILVCSCCKSSANSSSDTVEKPAKAVNSPVDTEPKIVVIMAGDDIPTYLAKPVSSTLHGHREHPSRNGEGDHGMAPFKHNEDEDEDDNKCSSYKKAYNQVGKKRRKNAASTGKGTSAANSASSRVQGLPRSYKIGYDGGRVDGPMW</sequence>
<evidence type="ECO:0000313" key="11">
    <source>
        <dbReference type="Proteomes" id="UP000655225"/>
    </source>
</evidence>
<organism evidence="10 11">
    <name type="scientific">Tetracentron sinense</name>
    <name type="common">Spur-leaf</name>
    <dbReference type="NCBI Taxonomy" id="13715"/>
    <lineage>
        <taxon>Eukaryota</taxon>
        <taxon>Viridiplantae</taxon>
        <taxon>Streptophyta</taxon>
        <taxon>Embryophyta</taxon>
        <taxon>Tracheophyta</taxon>
        <taxon>Spermatophyta</taxon>
        <taxon>Magnoliopsida</taxon>
        <taxon>Trochodendrales</taxon>
        <taxon>Trochodendraceae</taxon>
        <taxon>Tetracentron</taxon>
    </lineage>
</organism>
<keyword evidence="6 9" id="KW-1133">Transmembrane helix</keyword>
<feature type="region of interest" description="Disordered" evidence="8">
    <location>
        <begin position="93"/>
        <end position="185"/>
    </location>
</feature>
<gene>
    <name evidence="10" type="ORF">HHK36_032839</name>
</gene>
<dbReference type="AlphaFoldDB" id="A0A834Y9L9"/>
<dbReference type="PANTHER" id="PTHR33228">
    <property type="entry name" value="PROTEIN GLUTAMINE DUMPER 4-RELATED"/>
    <property type="match status" value="1"/>
</dbReference>
<evidence type="ECO:0000256" key="6">
    <source>
        <dbReference type="ARBA" id="ARBA00022989"/>
    </source>
</evidence>
<comment type="subcellular location">
    <subcellularLocation>
        <location evidence="1">Membrane</location>
        <topology evidence="1">Single-pass membrane protein</topology>
    </subcellularLocation>
</comment>
<dbReference type="GO" id="GO:0006865">
    <property type="term" value="P:amino acid transport"/>
    <property type="evidence" value="ECO:0007669"/>
    <property type="project" value="UniProtKB-KW"/>
</dbReference>
<dbReference type="InterPro" id="IPR040359">
    <property type="entry name" value="GDU"/>
</dbReference>
<dbReference type="GO" id="GO:0080143">
    <property type="term" value="P:regulation of amino acid export"/>
    <property type="evidence" value="ECO:0007669"/>
    <property type="project" value="InterPro"/>
</dbReference>
<dbReference type="EMBL" id="JABCRI010000989">
    <property type="protein sequence ID" value="KAF8365151.1"/>
    <property type="molecule type" value="Genomic_DNA"/>
</dbReference>
<keyword evidence="5" id="KW-0029">Amino-acid transport</keyword>
<evidence type="ECO:0000256" key="7">
    <source>
        <dbReference type="ARBA" id="ARBA00023136"/>
    </source>
</evidence>
<dbReference type="PANTHER" id="PTHR33228:SF76">
    <property type="entry name" value="PROTEIN GLUTAMINE DUMPER 7"/>
    <property type="match status" value="1"/>
</dbReference>
<protein>
    <submittedName>
        <fullName evidence="10">Uncharacterized protein</fullName>
    </submittedName>
</protein>
<keyword evidence="4 9" id="KW-0812">Transmembrane</keyword>
<accession>A0A834Y9L9</accession>
<evidence type="ECO:0000256" key="9">
    <source>
        <dbReference type="SAM" id="Phobius"/>
    </source>
</evidence>
<feature type="compositionally biased region" description="Basic and acidic residues" evidence="8">
    <location>
        <begin position="101"/>
        <end position="111"/>
    </location>
</feature>
<feature type="compositionally biased region" description="Polar residues" evidence="8">
    <location>
        <begin position="147"/>
        <end position="164"/>
    </location>
</feature>
<keyword evidence="7 9" id="KW-0472">Membrane</keyword>
<dbReference type="OrthoDB" id="770444at2759"/>
<proteinExistence type="inferred from homology"/>
<dbReference type="Proteomes" id="UP000655225">
    <property type="component" value="Unassembled WGS sequence"/>
</dbReference>
<evidence type="ECO:0000256" key="4">
    <source>
        <dbReference type="ARBA" id="ARBA00022692"/>
    </source>
</evidence>
<reference evidence="10 11" key="1">
    <citation type="submission" date="2020-04" db="EMBL/GenBank/DDBJ databases">
        <title>Plant Genome Project.</title>
        <authorList>
            <person name="Zhang R.-G."/>
        </authorList>
    </citation>
    <scope>NUCLEOTIDE SEQUENCE [LARGE SCALE GENOMIC DNA]</scope>
    <source>
        <strain evidence="10">YNK0</strain>
        <tissue evidence="10">Leaf</tissue>
    </source>
</reference>
<evidence type="ECO:0000313" key="10">
    <source>
        <dbReference type="EMBL" id="KAF8365151.1"/>
    </source>
</evidence>
<name>A0A834Y9L9_TETSI</name>
<evidence type="ECO:0000256" key="3">
    <source>
        <dbReference type="ARBA" id="ARBA00022448"/>
    </source>
</evidence>